<dbReference type="InterPro" id="IPR052726">
    <property type="entry name" value="Phage_Baseplate_Hub"/>
</dbReference>
<evidence type="ECO:0000259" key="1">
    <source>
        <dbReference type="Pfam" id="PF26078"/>
    </source>
</evidence>
<dbReference type="InterPro" id="IPR014507">
    <property type="entry name" value="Baseplate_assembly_J_pred"/>
</dbReference>
<comment type="caution">
    <text evidence="2">The sequence shown here is derived from an EMBL/GenBank/DDBJ whole genome shotgun (WGS) entry which is preliminary data.</text>
</comment>
<dbReference type="PANTHER" id="PTHR35862:SF1">
    <property type="entry name" value="FELS-2 PROPHAGE PROTEIN"/>
    <property type="match status" value="1"/>
</dbReference>
<dbReference type="PANTHER" id="PTHR35862">
    <property type="entry name" value="FELS-2 PROPHAGE PROTEIN"/>
    <property type="match status" value="1"/>
</dbReference>
<protein>
    <submittedName>
        <fullName evidence="2">Baseplate J/gp47 family protein</fullName>
    </submittedName>
</protein>
<name>A0ABW9DJI6_9BURK</name>
<reference evidence="2 3" key="1">
    <citation type="journal article" date="2024" name="Chem. Sci.">
        <title>Discovery of megapolipeptins by genome mining of a Burkholderiales bacteria collection.</title>
        <authorList>
            <person name="Paulo B.S."/>
            <person name="Recchia M.J.J."/>
            <person name="Lee S."/>
            <person name="Fergusson C.H."/>
            <person name="Romanowski S.B."/>
            <person name="Hernandez A."/>
            <person name="Krull N."/>
            <person name="Liu D.Y."/>
            <person name="Cavanagh H."/>
            <person name="Bos A."/>
            <person name="Gray C.A."/>
            <person name="Murphy B.T."/>
            <person name="Linington R.G."/>
            <person name="Eustaquio A.S."/>
        </authorList>
    </citation>
    <scope>NUCLEOTIDE SEQUENCE [LARGE SCALE GENOMIC DNA]</scope>
    <source>
        <strain evidence="2 3">RL17-335-BIF-A</strain>
    </source>
</reference>
<sequence>MNTIDLTAIEPPDVVETLDFEEIYQDLLEHFRSIYPEWSAALESDPVVKLLELAAYREVRYRARANDAARSVMLAFATGTTLEHLAALFGIGRLTVRPADPESGDEGLKEKDDDLRSRTQLAPQGYSVAGPEGAYRSHALNADGRVLSVSVTSPAPCEIVVTILSREGDGTASEELIGIVTKALRAEDVRPLAEKVTVRGAQIIRYRIRATLVFFAGPDRSVVLTESRKRARQYADDMHQLDMEVTTDGLHAAIRVPGVQKVILETPPDGIRVSKGQASFCTDIELIDGGVYDGGAQQ</sequence>
<gene>
    <name evidence="2" type="ORF">PQQ68_34410</name>
</gene>
<evidence type="ECO:0000313" key="3">
    <source>
        <dbReference type="Proteomes" id="UP001629367"/>
    </source>
</evidence>
<dbReference type="Pfam" id="PF26078">
    <property type="entry name" value="Baseplate_J_M"/>
    <property type="match status" value="1"/>
</dbReference>
<evidence type="ECO:0000313" key="2">
    <source>
        <dbReference type="EMBL" id="MFM0598139.1"/>
    </source>
</evidence>
<dbReference type="RefSeq" id="WP_280998687.1">
    <property type="nucleotide sequence ID" value="NZ_JAQQBZ010000042.1"/>
</dbReference>
<dbReference type="Proteomes" id="UP001629367">
    <property type="component" value="Unassembled WGS sequence"/>
</dbReference>
<dbReference type="InterPro" id="IPR058531">
    <property type="entry name" value="Baseplate_J_M"/>
</dbReference>
<accession>A0ABW9DJI6</accession>
<organism evidence="2 3">
    <name type="scientific">Paraburkholderia dilworthii</name>
    <dbReference type="NCBI Taxonomy" id="948106"/>
    <lineage>
        <taxon>Bacteria</taxon>
        <taxon>Pseudomonadati</taxon>
        <taxon>Pseudomonadota</taxon>
        <taxon>Betaproteobacteria</taxon>
        <taxon>Burkholderiales</taxon>
        <taxon>Burkholderiaceae</taxon>
        <taxon>Paraburkholderia</taxon>
    </lineage>
</organism>
<keyword evidence="3" id="KW-1185">Reference proteome</keyword>
<proteinExistence type="predicted"/>
<feature type="domain" description="Baseplate J-like central" evidence="1">
    <location>
        <begin position="128"/>
        <end position="199"/>
    </location>
</feature>
<dbReference type="PIRSF" id="PIRSF020481">
    <property type="entry name" value="BAP"/>
    <property type="match status" value="1"/>
</dbReference>
<dbReference type="EMBL" id="JAQQBZ010000042">
    <property type="protein sequence ID" value="MFM0598139.1"/>
    <property type="molecule type" value="Genomic_DNA"/>
</dbReference>